<feature type="compositionally biased region" description="Basic and acidic residues" evidence="1">
    <location>
        <begin position="576"/>
        <end position="597"/>
    </location>
</feature>
<feature type="compositionally biased region" description="Basic and acidic residues" evidence="1">
    <location>
        <begin position="625"/>
        <end position="637"/>
    </location>
</feature>
<accession>A0A7S1KYR7</accession>
<dbReference type="AlphaFoldDB" id="A0A7S1KYR7"/>
<organism evidence="2">
    <name type="scientific">Neobodo designis</name>
    <name type="common">Flagellated protozoan</name>
    <name type="synonym">Bodo designis</name>
    <dbReference type="NCBI Taxonomy" id="312471"/>
    <lineage>
        <taxon>Eukaryota</taxon>
        <taxon>Discoba</taxon>
        <taxon>Euglenozoa</taxon>
        <taxon>Kinetoplastea</taxon>
        <taxon>Metakinetoplastina</taxon>
        <taxon>Neobodonida</taxon>
        <taxon>Neobodo</taxon>
    </lineage>
</organism>
<evidence type="ECO:0000256" key="1">
    <source>
        <dbReference type="SAM" id="MobiDB-lite"/>
    </source>
</evidence>
<feature type="region of interest" description="Disordered" evidence="1">
    <location>
        <begin position="808"/>
        <end position="871"/>
    </location>
</feature>
<feature type="compositionally biased region" description="Polar residues" evidence="1">
    <location>
        <begin position="657"/>
        <end position="677"/>
    </location>
</feature>
<feature type="compositionally biased region" description="Pro residues" evidence="1">
    <location>
        <begin position="372"/>
        <end position="386"/>
    </location>
</feature>
<gene>
    <name evidence="2" type="ORF">NDES1114_LOCUS832</name>
</gene>
<dbReference type="EMBL" id="HBGF01001201">
    <property type="protein sequence ID" value="CAD9089167.1"/>
    <property type="molecule type" value="Transcribed_RNA"/>
</dbReference>
<proteinExistence type="predicted"/>
<feature type="compositionally biased region" description="Basic residues" evidence="1">
    <location>
        <begin position="598"/>
        <end position="610"/>
    </location>
</feature>
<feature type="compositionally biased region" description="Acidic residues" evidence="1">
    <location>
        <begin position="716"/>
        <end position="731"/>
    </location>
</feature>
<sequence length="905" mass="95392">MPPKEGVVAWLERRSSTGQVTLEPLANLVGDEHADDVVPRHDVPTFWRVVNNLDLNHIRDRNDMTVHIFASGVKPMWEALPRGAVAKVYRADLSRRAGLPGAGDMDEFWFRACATIMSAVSHAAEHLANPAHESGDDDGTVDFPWCNLVGLSSAADVLKFWFRNTSEEPDAENICPRCMWKQDPDYRAAVEKLLVKCIQPVVPEAVESMDPKAPSTELCVTFSSTGNLIRRAHRATASNQSRRSSGGSGQIHRRYTSTSSFDFTMRAADMGDLEPKSPRSAAIHRRTRSETSAWLSGTTQSPKLPTLRSHGRTDSSVLVPDRLSRGTSVAEDVQGEFGAVGLGTGDSPAAGTYDPISSTFVGSISPVVRPVKPSPPQGPQQLPPPGVALSLQGSLGQPDVALPREPVRDRREVEELMRTMQERAAADPAFQEAILAAAANMERDKRPQAAGEEVSPGNKPSHTRVAASKAPVLGGVAPPVAPSTDKPPHKSAPMPKSSPKLPLAPKVPPPPAVSINAGGLKISLPVAPPVQPIGIHIGGAVASPPGRADATAPASNAWSKSSMFVPPGSHSEPPADGEHGSLDGAHADGDGADDEQKKRRKTRRGKRAGAKVRERESLMAAAQQEHADGDGVGDAHNHVTATEPQGPTDVAHHHTKSSSNESTRFFTPVSQNAASTVPTAPAAGADIAAINQDLFAAMRAQASQGHANDAGPSAANDDDGTVIADSSDDDNDTVKMGSSLAEPKSTLTARDGGRWSAGPGTPQSRAMPSALAGVNRRGHGRTVSFGDPYSPGLAAMHVGVGAVSLPPPKMSAPALRSSAPGEGGRSPPAGPVATPNAPSVVVSKHGVRYHRRQPSTGSLSELPRASSRCWAEAAHDETDEFYKDITDEFAPPPTVERTQTFDSRT</sequence>
<reference evidence="2" key="1">
    <citation type="submission" date="2021-01" db="EMBL/GenBank/DDBJ databases">
        <authorList>
            <person name="Corre E."/>
            <person name="Pelletier E."/>
            <person name="Niang G."/>
            <person name="Scheremetjew M."/>
            <person name="Finn R."/>
            <person name="Kale V."/>
            <person name="Holt S."/>
            <person name="Cochrane G."/>
            <person name="Meng A."/>
            <person name="Brown T."/>
            <person name="Cohen L."/>
        </authorList>
    </citation>
    <scope>NUCLEOTIDE SEQUENCE</scope>
    <source>
        <strain evidence="2">CCAP 1951/1</strain>
    </source>
</reference>
<feature type="compositionally biased region" description="Polar residues" evidence="1">
    <location>
        <begin position="290"/>
        <end position="303"/>
    </location>
</feature>
<feature type="region of interest" description="Disordered" evidence="1">
    <location>
        <begin position="538"/>
        <end position="677"/>
    </location>
</feature>
<feature type="region of interest" description="Disordered" evidence="1">
    <location>
        <begin position="232"/>
        <end position="255"/>
    </location>
</feature>
<feature type="region of interest" description="Disordered" evidence="1">
    <location>
        <begin position="269"/>
        <end position="318"/>
    </location>
</feature>
<name>A0A7S1KYR7_NEODS</name>
<feature type="compositionally biased region" description="Polar residues" evidence="1">
    <location>
        <begin position="553"/>
        <end position="562"/>
    </location>
</feature>
<feature type="compositionally biased region" description="Polar residues" evidence="1">
    <location>
        <begin position="896"/>
        <end position="905"/>
    </location>
</feature>
<feature type="region of interest" description="Disordered" evidence="1">
    <location>
        <begin position="367"/>
        <end position="405"/>
    </location>
</feature>
<feature type="region of interest" description="Disordered" evidence="1">
    <location>
        <begin position="883"/>
        <end position="905"/>
    </location>
</feature>
<protein>
    <submittedName>
        <fullName evidence="2">Uncharacterized protein</fullName>
    </submittedName>
</protein>
<evidence type="ECO:0000313" key="2">
    <source>
        <dbReference type="EMBL" id="CAD9089167.1"/>
    </source>
</evidence>
<feature type="compositionally biased region" description="Low complexity" evidence="1">
    <location>
        <begin position="491"/>
        <end position="504"/>
    </location>
</feature>
<feature type="region of interest" description="Disordered" evidence="1">
    <location>
        <begin position="442"/>
        <end position="516"/>
    </location>
</feature>
<feature type="region of interest" description="Disordered" evidence="1">
    <location>
        <begin position="700"/>
        <end position="770"/>
    </location>
</feature>